<organism evidence="2">
    <name type="scientific">Cladocopium goreaui</name>
    <dbReference type="NCBI Taxonomy" id="2562237"/>
    <lineage>
        <taxon>Eukaryota</taxon>
        <taxon>Sar</taxon>
        <taxon>Alveolata</taxon>
        <taxon>Dinophyceae</taxon>
        <taxon>Suessiales</taxon>
        <taxon>Symbiodiniaceae</taxon>
        <taxon>Cladocopium</taxon>
    </lineage>
</organism>
<reference evidence="3" key="2">
    <citation type="submission" date="2024-04" db="EMBL/GenBank/DDBJ databases">
        <authorList>
            <person name="Chen Y."/>
            <person name="Shah S."/>
            <person name="Dougan E. K."/>
            <person name="Thang M."/>
            <person name="Chan C."/>
        </authorList>
    </citation>
    <scope>NUCLEOTIDE SEQUENCE [LARGE SCALE GENOMIC DNA]</scope>
</reference>
<evidence type="ECO:0000313" key="3">
    <source>
        <dbReference type="EMBL" id="CAL1155159.1"/>
    </source>
</evidence>
<evidence type="ECO:0000256" key="1">
    <source>
        <dbReference type="SAM" id="Phobius"/>
    </source>
</evidence>
<feature type="transmembrane region" description="Helical" evidence="1">
    <location>
        <begin position="382"/>
        <end position="406"/>
    </location>
</feature>
<keyword evidence="1" id="KW-1133">Transmembrane helix</keyword>
<evidence type="ECO:0000313" key="5">
    <source>
        <dbReference type="Proteomes" id="UP001152797"/>
    </source>
</evidence>
<dbReference type="SUPFAM" id="SSF52200">
    <property type="entry name" value="Toll/Interleukin receptor TIR domain"/>
    <property type="match status" value="1"/>
</dbReference>
<comment type="caution">
    <text evidence="2">The sequence shown here is derived from an EMBL/GenBank/DDBJ whole genome shotgun (WGS) entry which is preliminary data.</text>
</comment>
<reference evidence="2" key="1">
    <citation type="submission" date="2022-10" db="EMBL/GenBank/DDBJ databases">
        <authorList>
            <person name="Chen Y."/>
            <person name="Dougan E. K."/>
            <person name="Chan C."/>
            <person name="Rhodes N."/>
            <person name="Thang M."/>
        </authorList>
    </citation>
    <scope>NUCLEOTIDE SEQUENCE</scope>
</reference>
<gene>
    <name evidence="2" type="ORF">C1SCF055_LOCUS27795</name>
</gene>
<dbReference type="AlphaFoldDB" id="A0A9P1D1R2"/>
<feature type="transmembrane region" description="Helical" evidence="1">
    <location>
        <begin position="179"/>
        <end position="199"/>
    </location>
</feature>
<sequence>MYKALASCAIVGLICAGLVIAGILPIFKIEAEIGGDMVTSYISIWCTIGSLVALLLSLTLSHDLLLCLGRQGPDVFLDKVCVDQFNDQKKWEGIHALTSYIWHADELVVVLSEKYLDRIWTVFELISFLILKPCGKISVLPVELATFIIVSACCQSFRILGELVNSYFAPVVHAENRTIVWILGGSLFLLFCSCLIVPMRRWGRVRSQLSKQMETFTFASSSCQHQADREEILSALVALAVDHKIVGEFATTEEVCKVLETRAREVIPQRMHDAISFGGLPARSLLIIFMPLIASELDPIAAELSVGDMDSDQVLLHLLESLLVAFSYPWFLALLGCMTFFPPRKCWFEALILILGGLLMGGYLFAGRVIRNLHHMFQPSAAYLAVVSVLLALEVVFFACIFWPVIGDQVGRSLVDRIFTLVGQPRGCSEGGGFLPVVKLRSVCLSADADKEVSSLHEVDLELRKVVKELVESAGKKAAVELGKVLAGKRKELMTSLRRFQSDPFGSDGDLSSACACARQELREVAAAWLNNPAPAG</sequence>
<accession>A0A9P1D1R2</accession>
<dbReference type="OrthoDB" id="441707at2759"/>
<dbReference type="InterPro" id="IPR035897">
    <property type="entry name" value="Toll_tir_struct_dom_sf"/>
</dbReference>
<protein>
    <submittedName>
        <fullName evidence="4">Sushi domain-containing protein</fullName>
    </submittedName>
</protein>
<feature type="transmembrane region" description="Helical" evidence="1">
    <location>
        <begin position="274"/>
        <end position="294"/>
    </location>
</feature>
<proteinExistence type="predicted"/>
<dbReference type="EMBL" id="CAMXCT030003001">
    <property type="protein sequence ID" value="CAL4789096.1"/>
    <property type="molecule type" value="Genomic_DNA"/>
</dbReference>
<dbReference type="Proteomes" id="UP001152797">
    <property type="component" value="Unassembled WGS sequence"/>
</dbReference>
<keyword evidence="1" id="KW-0472">Membrane</keyword>
<feature type="transmembrane region" description="Helical" evidence="1">
    <location>
        <begin position="137"/>
        <end position="159"/>
    </location>
</feature>
<evidence type="ECO:0000313" key="2">
    <source>
        <dbReference type="EMBL" id="CAI4001784.1"/>
    </source>
</evidence>
<feature type="transmembrane region" description="Helical" evidence="1">
    <location>
        <begin position="347"/>
        <end position="370"/>
    </location>
</feature>
<dbReference type="EMBL" id="CAMXCT010003001">
    <property type="protein sequence ID" value="CAI4001784.1"/>
    <property type="molecule type" value="Genomic_DNA"/>
</dbReference>
<name>A0A9P1D1R2_9DINO</name>
<feature type="transmembrane region" description="Helical" evidence="1">
    <location>
        <begin position="37"/>
        <end position="60"/>
    </location>
</feature>
<dbReference type="EMBL" id="CAMXCT020003001">
    <property type="protein sequence ID" value="CAL1155159.1"/>
    <property type="molecule type" value="Genomic_DNA"/>
</dbReference>
<feature type="transmembrane region" description="Helical" evidence="1">
    <location>
        <begin position="314"/>
        <end position="335"/>
    </location>
</feature>
<keyword evidence="1" id="KW-0812">Transmembrane</keyword>
<keyword evidence="5" id="KW-1185">Reference proteome</keyword>
<evidence type="ECO:0000313" key="4">
    <source>
        <dbReference type="EMBL" id="CAL4789096.1"/>
    </source>
</evidence>